<accession>A0A0E9TN47</accession>
<proteinExistence type="predicted"/>
<name>A0A0E9TN47_ANGAN</name>
<reference evidence="1" key="2">
    <citation type="journal article" date="2015" name="Fish Shellfish Immunol.">
        <title>Early steps in the European eel (Anguilla anguilla)-Vibrio vulnificus interaction in the gills: Role of the RtxA13 toxin.</title>
        <authorList>
            <person name="Callol A."/>
            <person name="Pajuelo D."/>
            <person name="Ebbesson L."/>
            <person name="Teles M."/>
            <person name="MacKenzie S."/>
            <person name="Amaro C."/>
        </authorList>
    </citation>
    <scope>NUCLEOTIDE SEQUENCE</scope>
</reference>
<reference evidence="1" key="1">
    <citation type="submission" date="2014-11" db="EMBL/GenBank/DDBJ databases">
        <authorList>
            <person name="Amaro Gonzalez C."/>
        </authorList>
    </citation>
    <scope>NUCLEOTIDE SEQUENCE</scope>
</reference>
<protein>
    <submittedName>
        <fullName evidence="1">Uncharacterized protein</fullName>
    </submittedName>
</protein>
<dbReference type="EMBL" id="GBXM01054409">
    <property type="protein sequence ID" value="JAH54168.1"/>
    <property type="molecule type" value="Transcribed_RNA"/>
</dbReference>
<evidence type="ECO:0000313" key="1">
    <source>
        <dbReference type="EMBL" id="JAH54168.1"/>
    </source>
</evidence>
<sequence length="24" mass="2737">MSEYEVPDLGPFLMLKALLKELLS</sequence>
<organism evidence="1">
    <name type="scientific">Anguilla anguilla</name>
    <name type="common">European freshwater eel</name>
    <name type="synonym">Muraena anguilla</name>
    <dbReference type="NCBI Taxonomy" id="7936"/>
    <lineage>
        <taxon>Eukaryota</taxon>
        <taxon>Metazoa</taxon>
        <taxon>Chordata</taxon>
        <taxon>Craniata</taxon>
        <taxon>Vertebrata</taxon>
        <taxon>Euteleostomi</taxon>
        <taxon>Actinopterygii</taxon>
        <taxon>Neopterygii</taxon>
        <taxon>Teleostei</taxon>
        <taxon>Anguilliformes</taxon>
        <taxon>Anguillidae</taxon>
        <taxon>Anguilla</taxon>
    </lineage>
</organism>
<dbReference type="AlphaFoldDB" id="A0A0E9TN47"/>